<feature type="compositionally biased region" description="Gly residues" evidence="2">
    <location>
        <begin position="110"/>
        <end position="120"/>
    </location>
</feature>
<evidence type="ECO:0000256" key="1">
    <source>
        <dbReference type="ARBA" id="ARBA00007189"/>
    </source>
</evidence>
<proteinExistence type="inferred from homology"/>
<gene>
    <name evidence="3" type="ORF">FR698_09260</name>
</gene>
<evidence type="ECO:0000256" key="2">
    <source>
        <dbReference type="SAM" id="MobiDB-lite"/>
    </source>
</evidence>
<accession>A0A5C7EKY6</accession>
<evidence type="ECO:0000313" key="3">
    <source>
        <dbReference type="EMBL" id="TXF11742.1"/>
    </source>
</evidence>
<organism evidence="3 4">
    <name type="scientific">Pelomicrobium methylotrophicum</name>
    <dbReference type="NCBI Taxonomy" id="2602750"/>
    <lineage>
        <taxon>Bacteria</taxon>
        <taxon>Pseudomonadati</taxon>
        <taxon>Pseudomonadota</taxon>
        <taxon>Hydrogenophilia</taxon>
        <taxon>Hydrogenophilia incertae sedis</taxon>
        <taxon>Pelomicrobium</taxon>
    </lineage>
</organism>
<reference evidence="3 4" key="1">
    <citation type="submission" date="2019-08" db="EMBL/GenBank/DDBJ databases">
        <title>Pelomicrobium methylotrophicum gen. nov., sp. nov. a moderately thermophilic, facultatively anaerobic, lithoautotrophic and methylotrophic bacterium isolated from a terrestrial mud volcano.</title>
        <authorList>
            <person name="Slobodkina G.B."/>
            <person name="Merkel A.Y."/>
            <person name="Slobodkin A.I."/>
        </authorList>
    </citation>
    <scope>NUCLEOTIDE SEQUENCE [LARGE SCALE GENOMIC DNA]</scope>
    <source>
        <strain evidence="3 4">SM250</strain>
    </source>
</reference>
<dbReference type="RefSeq" id="WP_147799913.1">
    <property type="nucleotide sequence ID" value="NZ_VPFL01000011.1"/>
</dbReference>
<sequence>MNALIVGADRLGNIPSALAALGIRVVEHVSGRQAAHQRRVAALSREVDLLILFTDFLSHNVMRGFRESARAQGIPVLACRRSVACLVKALAGLGLSPQDPCSSCPANAKRGGGADGPFPA</sequence>
<dbReference type="OrthoDB" id="5324142at2"/>
<keyword evidence="4" id="KW-1185">Reference proteome</keyword>
<dbReference type="Proteomes" id="UP000321201">
    <property type="component" value="Unassembled WGS sequence"/>
</dbReference>
<dbReference type="Pfam" id="PF10087">
    <property type="entry name" value="DUF2325"/>
    <property type="match status" value="1"/>
</dbReference>
<comment type="similarity">
    <text evidence="1">Belongs to the UPF0751 family.</text>
</comment>
<dbReference type="EMBL" id="VPFL01000011">
    <property type="protein sequence ID" value="TXF11742.1"/>
    <property type="molecule type" value="Genomic_DNA"/>
</dbReference>
<feature type="region of interest" description="Disordered" evidence="2">
    <location>
        <begin position="95"/>
        <end position="120"/>
    </location>
</feature>
<protein>
    <submittedName>
        <fullName evidence="3">DUF2325 domain-containing protein</fullName>
    </submittedName>
</protein>
<evidence type="ECO:0000313" key="4">
    <source>
        <dbReference type="Proteomes" id="UP000321201"/>
    </source>
</evidence>
<name>A0A5C7EKY6_9PROT</name>
<dbReference type="Gene3D" id="3.40.50.2300">
    <property type="match status" value="1"/>
</dbReference>
<dbReference type="InParanoid" id="A0A5C7EKY6"/>
<comment type="caution">
    <text evidence="3">The sequence shown here is derived from an EMBL/GenBank/DDBJ whole genome shotgun (WGS) entry which is preliminary data.</text>
</comment>
<dbReference type="InterPro" id="IPR016772">
    <property type="entry name" value="UCP020408"/>
</dbReference>
<dbReference type="AlphaFoldDB" id="A0A5C7EKY6"/>